<evidence type="ECO:0000313" key="2">
    <source>
        <dbReference type="Proteomes" id="UP000215914"/>
    </source>
</evidence>
<reference evidence="1" key="2">
    <citation type="submission" date="2020-06" db="EMBL/GenBank/DDBJ databases">
        <title>Helianthus annuus Genome sequencing and assembly Release 2.</title>
        <authorList>
            <person name="Gouzy J."/>
            <person name="Langlade N."/>
            <person name="Munos S."/>
        </authorList>
    </citation>
    <scope>NUCLEOTIDE SEQUENCE</scope>
    <source>
        <tissue evidence="1">Leaves</tissue>
    </source>
</reference>
<dbReference type="Gramene" id="mRNA:HanXRQr2_Chr10g0434661">
    <property type="protein sequence ID" value="CDS:HanXRQr2_Chr10g0434661.1"/>
    <property type="gene ID" value="HanXRQr2_Chr10g0434661"/>
</dbReference>
<dbReference type="AlphaFoldDB" id="A0A9K3HWB0"/>
<name>A0A9K3HWB0_HELAN</name>
<reference evidence="1" key="1">
    <citation type="journal article" date="2017" name="Nature">
        <title>The sunflower genome provides insights into oil metabolism, flowering and Asterid evolution.</title>
        <authorList>
            <person name="Badouin H."/>
            <person name="Gouzy J."/>
            <person name="Grassa C.J."/>
            <person name="Murat F."/>
            <person name="Staton S.E."/>
            <person name="Cottret L."/>
            <person name="Lelandais-Briere C."/>
            <person name="Owens G.L."/>
            <person name="Carrere S."/>
            <person name="Mayjonade B."/>
            <person name="Legrand L."/>
            <person name="Gill N."/>
            <person name="Kane N.C."/>
            <person name="Bowers J.E."/>
            <person name="Hubner S."/>
            <person name="Bellec A."/>
            <person name="Berard A."/>
            <person name="Berges H."/>
            <person name="Blanchet N."/>
            <person name="Boniface M.C."/>
            <person name="Brunel D."/>
            <person name="Catrice O."/>
            <person name="Chaidir N."/>
            <person name="Claudel C."/>
            <person name="Donnadieu C."/>
            <person name="Faraut T."/>
            <person name="Fievet G."/>
            <person name="Helmstetter N."/>
            <person name="King M."/>
            <person name="Knapp S.J."/>
            <person name="Lai Z."/>
            <person name="Le Paslier M.C."/>
            <person name="Lippi Y."/>
            <person name="Lorenzon L."/>
            <person name="Mandel J.R."/>
            <person name="Marage G."/>
            <person name="Marchand G."/>
            <person name="Marquand E."/>
            <person name="Bret-Mestries E."/>
            <person name="Morien E."/>
            <person name="Nambeesan S."/>
            <person name="Nguyen T."/>
            <person name="Pegot-Espagnet P."/>
            <person name="Pouilly N."/>
            <person name="Raftis F."/>
            <person name="Sallet E."/>
            <person name="Schiex T."/>
            <person name="Thomas J."/>
            <person name="Vandecasteele C."/>
            <person name="Vares D."/>
            <person name="Vear F."/>
            <person name="Vautrin S."/>
            <person name="Crespi M."/>
            <person name="Mangin B."/>
            <person name="Burke J.M."/>
            <person name="Salse J."/>
            <person name="Munos S."/>
            <person name="Vincourt P."/>
            <person name="Rieseberg L.H."/>
            <person name="Langlade N.B."/>
        </authorList>
    </citation>
    <scope>NUCLEOTIDE SEQUENCE</scope>
    <source>
        <tissue evidence="1">Leaves</tissue>
    </source>
</reference>
<comment type="caution">
    <text evidence="1">The sequence shown here is derived from an EMBL/GenBank/DDBJ whole genome shotgun (WGS) entry which is preliminary data.</text>
</comment>
<proteinExistence type="predicted"/>
<dbReference type="Proteomes" id="UP000215914">
    <property type="component" value="Unassembled WGS sequence"/>
</dbReference>
<keyword evidence="2" id="KW-1185">Reference proteome</keyword>
<accession>A0A9K3HWB0</accession>
<sequence length="132" mass="15168">MELYKIIIWVSSLETDADLAVVGGGGDEVDGDVVGGDEAREVEELVEMALCEERHHHHHHFICHFEVYVILYYGVFFSICTMDSTRSMVVFFQSTSCSLLFLCTSQLSHEANIYYSILFFYHPTLIRKVTYN</sequence>
<organism evidence="1 2">
    <name type="scientific">Helianthus annuus</name>
    <name type="common">Common sunflower</name>
    <dbReference type="NCBI Taxonomy" id="4232"/>
    <lineage>
        <taxon>Eukaryota</taxon>
        <taxon>Viridiplantae</taxon>
        <taxon>Streptophyta</taxon>
        <taxon>Embryophyta</taxon>
        <taxon>Tracheophyta</taxon>
        <taxon>Spermatophyta</taxon>
        <taxon>Magnoliopsida</taxon>
        <taxon>eudicotyledons</taxon>
        <taxon>Gunneridae</taxon>
        <taxon>Pentapetalae</taxon>
        <taxon>asterids</taxon>
        <taxon>campanulids</taxon>
        <taxon>Asterales</taxon>
        <taxon>Asteraceae</taxon>
        <taxon>Asteroideae</taxon>
        <taxon>Heliantheae alliance</taxon>
        <taxon>Heliantheae</taxon>
        <taxon>Helianthus</taxon>
    </lineage>
</organism>
<evidence type="ECO:0000313" key="1">
    <source>
        <dbReference type="EMBL" id="KAF5785934.1"/>
    </source>
</evidence>
<protein>
    <submittedName>
        <fullName evidence="1">Uncharacterized protein</fullName>
    </submittedName>
</protein>
<gene>
    <name evidence="1" type="ORF">HanXRQr2_Chr10g0434661</name>
</gene>
<dbReference type="EMBL" id="MNCJ02000325">
    <property type="protein sequence ID" value="KAF5785934.1"/>
    <property type="molecule type" value="Genomic_DNA"/>
</dbReference>